<dbReference type="AlphaFoldDB" id="A0A6C0L885"/>
<dbReference type="InterPro" id="IPR003593">
    <property type="entry name" value="AAA+_ATPase"/>
</dbReference>
<proteinExistence type="inferred from homology"/>
<dbReference type="SUPFAM" id="SSF52540">
    <property type="entry name" value="P-loop containing nucleoside triphosphate hydrolases"/>
    <property type="match status" value="1"/>
</dbReference>
<reference evidence="4" key="1">
    <citation type="journal article" date="2020" name="Nature">
        <title>Giant virus diversity and host interactions through global metagenomics.</title>
        <authorList>
            <person name="Schulz F."/>
            <person name="Roux S."/>
            <person name="Paez-Espino D."/>
            <person name="Jungbluth S."/>
            <person name="Walsh D.A."/>
            <person name="Denef V.J."/>
            <person name="McMahon K.D."/>
            <person name="Konstantinidis K.T."/>
            <person name="Eloe-Fadrosh E.A."/>
            <person name="Kyrpides N.C."/>
            <person name="Woyke T."/>
        </authorList>
    </citation>
    <scope>NUCLEOTIDE SEQUENCE</scope>
    <source>
        <strain evidence="4">GVMAG-M-3300027759-42</strain>
    </source>
</reference>
<feature type="domain" description="AAA+ ATPase" evidence="3">
    <location>
        <begin position="285"/>
        <end position="471"/>
    </location>
</feature>
<protein>
    <recommendedName>
        <fullName evidence="3">AAA+ ATPase domain-containing protein</fullName>
    </recommendedName>
</protein>
<comment type="similarity">
    <text evidence="1">Belongs to the AAA ATPase family. BCS1 subfamily.</text>
</comment>
<name>A0A6C0L885_9ZZZZ</name>
<evidence type="ECO:0000256" key="1">
    <source>
        <dbReference type="ARBA" id="ARBA00007448"/>
    </source>
</evidence>
<organism evidence="4">
    <name type="scientific">viral metagenome</name>
    <dbReference type="NCBI Taxonomy" id="1070528"/>
    <lineage>
        <taxon>unclassified sequences</taxon>
        <taxon>metagenomes</taxon>
        <taxon>organismal metagenomes</taxon>
    </lineage>
</organism>
<evidence type="ECO:0000256" key="2">
    <source>
        <dbReference type="SAM" id="MobiDB-lite"/>
    </source>
</evidence>
<dbReference type="PANTHER" id="PTHR23070">
    <property type="entry name" value="BCS1 AAA-TYPE ATPASE"/>
    <property type="match status" value="1"/>
</dbReference>
<dbReference type="EMBL" id="MN740443">
    <property type="protein sequence ID" value="QHU26530.1"/>
    <property type="molecule type" value="Genomic_DNA"/>
</dbReference>
<dbReference type="Gene3D" id="3.40.50.300">
    <property type="entry name" value="P-loop containing nucleotide triphosphate hydrolases"/>
    <property type="match status" value="1"/>
</dbReference>
<dbReference type="InterPro" id="IPR050747">
    <property type="entry name" value="Mitochondrial_chaperone_BCS1"/>
</dbReference>
<evidence type="ECO:0000259" key="3">
    <source>
        <dbReference type="SMART" id="SM00382"/>
    </source>
</evidence>
<feature type="region of interest" description="Disordered" evidence="2">
    <location>
        <begin position="370"/>
        <end position="391"/>
    </location>
</feature>
<sequence length="526" mass="61869">MSDVLSNTMHNTFTESVKMSFFHNFKTNNIFIDTLISTLLITAVSYVMQKISPHNIEFTNIYLFYDNIKSTFVRKHSICFEGRQSFIVTKYEPYPTITACFSDNFKALFYDIIKSTRNNNSVYDIQEYITSSNKRYNDEIEADMYIITQTLPILYNKELEIYAYTTVDKEDGDGDKKTTIKTDNITITLYSYKSTLCQIQDFVEKVKVRYLEHIENDRKGKRFVYSLKKVSKEDDEGNIQRWNETTFESTRTFNNMIFEGKESVMEKIDFFLNNKDWYYENGIPYTLGIGLYGPPGTGKTSFFKSLANLTKRHLVILSLKQIKTKQQLEEAFFECRYNYDNKKNSMGFDKKIIIIEDIDCLGEIVWKRDKESDPSNKKGKSKKNTSPKNEISTVIQQLIDNNNDEKKDFIEMCKPQEEDPITLDDILNLWDGIKETPGRILGISSNHYDKLDPALIRPGRIDITLCLDNCTRNMIRQMYKQFYKSDVDERLLSKVKDKFYSPAQVINWYVLNRENPDKFMECLMRR</sequence>
<dbReference type="GO" id="GO:0016887">
    <property type="term" value="F:ATP hydrolysis activity"/>
    <property type="evidence" value="ECO:0007669"/>
    <property type="project" value="InterPro"/>
</dbReference>
<dbReference type="Pfam" id="PF00004">
    <property type="entry name" value="AAA"/>
    <property type="match status" value="1"/>
</dbReference>
<dbReference type="GO" id="GO:0005524">
    <property type="term" value="F:ATP binding"/>
    <property type="evidence" value="ECO:0007669"/>
    <property type="project" value="InterPro"/>
</dbReference>
<dbReference type="InterPro" id="IPR027417">
    <property type="entry name" value="P-loop_NTPase"/>
</dbReference>
<evidence type="ECO:0000313" key="4">
    <source>
        <dbReference type="EMBL" id="QHU26530.1"/>
    </source>
</evidence>
<dbReference type="SMART" id="SM00382">
    <property type="entry name" value="AAA"/>
    <property type="match status" value="1"/>
</dbReference>
<dbReference type="InterPro" id="IPR003959">
    <property type="entry name" value="ATPase_AAA_core"/>
</dbReference>
<accession>A0A6C0L885</accession>